<protein>
    <submittedName>
        <fullName evidence="1">Uncharacterized protein</fullName>
    </submittedName>
</protein>
<gene>
    <name evidence="1" type="ORF">FOQG_12714</name>
</gene>
<evidence type="ECO:0000313" key="1">
    <source>
        <dbReference type="EMBL" id="EXK83045.1"/>
    </source>
</evidence>
<dbReference type="Proteomes" id="UP000030663">
    <property type="component" value="Unassembled WGS sequence"/>
</dbReference>
<dbReference type="EMBL" id="JH658407">
    <property type="protein sequence ID" value="EXK83045.1"/>
    <property type="molecule type" value="Genomic_DNA"/>
</dbReference>
<dbReference type="HOGENOM" id="CLU_2654593_0_0_1"/>
<proteinExistence type="predicted"/>
<organism evidence="1 2">
    <name type="scientific">Fusarium oxysporum f. sp. raphani 54005</name>
    <dbReference type="NCBI Taxonomy" id="1089458"/>
    <lineage>
        <taxon>Eukaryota</taxon>
        <taxon>Fungi</taxon>
        <taxon>Dikarya</taxon>
        <taxon>Ascomycota</taxon>
        <taxon>Pezizomycotina</taxon>
        <taxon>Sordariomycetes</taxon>
        <taxon>Hypocreomycetidae</taxon>
        <taxon>Hypocreales</taxon>
        <taxon>Nectriaceae</taxon>
        <taxon>Fusarium</taxon>
        <taxon>Fusarium oxysporum species complex</taxon>
    </lineage>
</organism>
<accession>X0BLK4</accession>
<evidence type="ECO:0000313" key="2">
    <source>
        <dbReference type="Proteomes" id="UP000030663"/>
    </source>
</evidence>
<reference evidence="1 2" key="1">
    <citation type="submission" date="2011-11" db="EMBL/GenBank/DDBJ databases">
        <title>The Genome Sequence of Fusarium oxysporum PHW815.</title>
        <authorList>
            <consortium name="The Broad Institute Genome Sequencing Platform"/>
            <person name="Ma L.-J."/>
            <person name="Gale L.R."/>
            <person name="Schwartz D.C."/>
            <person name="Zhou S."/>
            <person name="Corby-Kistler H."/>
            <person name="Young S.K."/>
            <person name="Zeng Q."/>
            <person name="Gargeya S."/>
            <person name="Fitzgerald M."/>
            <person name="Haas B."/>
            <person name="Abouelleil A."/>
            <person name="Alvarado L."/>
            <person name="Arachchi H.M."/>
            <person name="Berlin A."/>
            <person name="Brown A."/>
            <person name="Chapman S.B."/>
            <person name="Chen Z."/>
            <person name="Dunbar C."/>
            <person name="Freedman E."/>
            <person name="Gearin G."/>
            <person name="Goldberg J."/>
            <person name="Griggs A."/>
            <person name="Gujja S."/>
            <person name="Heiman D."/>
            <person name="Howarth C."/>
            <person name="Larson L."/>
            <person name="Lui A."/>
            <person name="MacDonald P.J.P."/>
            <person name="Montmayeur A."/>
            <person name="Murphy C."/>
            <person name="Neiman D."/>
            <person name="Pearson M."/>
            <person name="Priest M."/>
            <person name="Roberts A."/>
            <person name="Saif S."/>
            <person name="Shea T."/>
            <person name="Shenoy N."/>
            <person name="Sisk P."/>
            <person name="Stolte C."/>
            <person name="Sykes S."/>
            <person name="Wortman J."/>
            <person name="Nusbaum C."/>
            <person name="Birren B."/>
        </authorList>
    </citation>
    <scope>NUCLEOTIDE SEQUENCE [LARGE SCALE GENOMIC DNA]</scope>
    <source>
        <strain evidence="1 2">54005</strain>
    </source>
</reference>
<keyword evidence="2" id="KW-1185">Reference proteome</keyword>
<dbReference type="AlphaFoldDB" id="X0BLK4"/>
<sequence length="76" mass="8759">MTAATAVQKLTSEVALINVASSSIQKVALRMMCLRQPFLWPRPPLQLTQHLYNHRCFHGNILRSKHHVGRHGRIEY</sequence>
<name>X0BLK4_FUSOX</name>